<dbReference type="Gene3D" id="3.40.190.10">
    <property type="entry name" value="Periplasmic binding protein-like II"/>
    <property type="match status" value="2"/>
</dbReference>
<keyword evidence="3" id="KW-0472">Membrane</keyword>
<dbReference type="Pfam" id="PF12849">
    <property type="entry name" value="PBP_like_2"/>
    <property type="match status" value="1"/>
</dbReference>
<name>A0A7C4DZQ6_CALS0</name>
<dbReference type="SUPFAM" id="SSF53850">
    <property type="entry name" value="Periplasmic binding protein-like II"/>
    <property type="match status" value="1"/>
</dbReference>
<dbReference type="EMBL" id="DTAD01000029">
    <property type="protein sequence ID" value="HGN90059.1"/>
    <property type="molecule type" value="Genomic_DNA"/>
</dbReference>
<dbReference type="InterPro" id="IPR050811">
    <property type="entry name" value="Phosphate_ABC_transporter"/>
</dbReference>
<protein>
    <submittedName>
        <fullName evidence="5">PstS family phosphate ABC transporter substrate-binding protein</fullName>
    </submittedName>
</protein>
<reference evidence="5" key="1">
    <citation type="journal article" date="2020" name="mSystems">
        <title>Genome- and Community-Level Interaction Insights into Carbon Utilization and Element Cycling Functions of Hydrothermarchaeota in Hydrothermal Sediment.</title>
        <authorList>
            <person name="Zhou Z."/>
            <person name="Liu Y."/>
            <person name="Xu W."/>
            <person name="Pan J."/>
            <person name="Luo Z.H."/>
            <person name="Li M."/>
        </authorList>
    </citation>
    <scope>NUCLEOTIDE SEQUENCE [LARGE SCALE GENOMIC DNA]</scope>
    <source>
        <strain evidence="5">SpSt-613</strain>
    </source>
</reference>
<keyword evidence="2" id="KW-0732">Signal</keyword>
<dbReference type="NCBIfam" id="TIGR02136">
    <property type="entry name" value="ptsS_2"/>
    <property type="match status" value="1"/>
</dbReference>
<evidence type="ECO:0000313" key="5">
    <source>
        <dbReference type="EMBL" id="HGN90059.1"/>
    </source>
</evidence>
<keyword evidence="3" id="KW-1133">Transmembrane helix</keyword>
<gene>
    <name evidence="5" type="ORF">ENT82_02890</name>
</gene>
<dbReference type="AlphaFoldDB" id="A0A7C4DZQ6"/>
<dbReference type="CDD" id="cd13654">
    <property type="entry name" value="PBP2_phosphate_like_2"/>
    <property type="match status" value="1"/>
</dbReference>
<evidence type="ECO:0000256" key="3">
    <source>
        <dbReference type="SAM" id="Phobius"/>
    </source>
</evidence>
<evidence type="ECO:0000259" key="4">
    <source>
        <dbReference type="Pfam" id="PF12849"/>
    </source>
</evidence>
<comment type="caution">
    <text evidence="5">The sequence shown here is derived from an EMBL/GenBank/DDBJ whole genome shotgun (WGS) entry which is preliminary data.</text>
</comment>
<sequence>MKNQKKGVTTSLVVGVVAALAVGLVVGLLTGPSLLGVGTETVTVTVGGTGGGVQTVTQTVTVTVGTQTPVQLAGNIEVDGSSTVYPLTEAAAEEFMNIHKGVTISIGISGTGGGFKRFVIGETDINDASRPILKAEAETAAKNGVEWIEVPVAIDALVVVVHPSNNWADCITISELREIWKPDSTVKLWSDVRPEWPNQPIKLYGAGPDSGTFDYFTERVVGKSKASRTDYVASEDDNVLVAGVESDPLSLGYFGFAYFAEAKDRTKVLKVRDDLAGGECVEPSDETASTFTYPLSRPLFIYVNKKSWDTKPHLREFVIYYVENGAKFAKKVAYTPFPDHYYRKAAALLRAGITEGLYELTTLKNKNAGPH</sequence>
<dbReference type="GO" id="GO:0042301">
    <property type="term" value="F:phosphate ion binding"/>
    <property type="evidence" value="ECO:0007669"/>
    <property type="project" value="InterPro"/>
</dbReference>
<feature type="transmembrane region" description="Helical" evidence="3">
    <location>
        <begin position="12"/>
        <end position="35"/>
    </location>
</feature>
<evidence type="ECO:0000256" key="1">
    <source>
        <dbReference type="ARBA" id="ARBA00022448"/>
    </source>
</evidence>
<dbReference type="InterPro" id="IPR011862">
    <property type="entry name" value="Phos-bd"/>
</dbReference>
<proteinExistence type="predicted"/>
<accession>A0A7C4DZQ6</accession>
<dbReference type="InterPro" id="IPR024370">
    <property type="entry name" value="PBP_domain"/>
</dbReference>
<evidence type="ECO:0000256" key="2">
    <source>
        <dbReference type="ARBA" id="ARBA00022729"/>
    </source>
</evidence>
<keyword evidence="3" id="KW-0812">Transmembrane</keyword>
<dbReference type="PANTHER" id="PTHR30570:SF1">
    <property type="entry name" value="PHOSPHATE-BINDING PROTEIN PSTS"/>
    <property type="match status" value="1"/>
</dbReference>
<dbReference type="PANTHER" id="PTHR30570">
    <property type="entry name" value="PERIPLASMIC PHOSPHATE BINDING COMPONENT OF PHOSPHATE ABC TRANSPORTER"/>
    <property type="match status" value="1"/>
</dbReference>
<keyword evidence="1" id="KW-0813">Transport</keyword>
<feature type="domain" description="PBP" evidence="4">
    <location>
        <begin position="72"/>
        <end position="322"/>
    </location>
</feature>
<organism evidence="5">
    <name type="scientific">Caldiarchaeum subterraneum</name>
    <dbReference type="NCBI Taxonomy" id="311458"/>
    <lineage>
        <taxon>Archaea</taxon>
        <taxon>Nitrososphaerota</taxon>
        <taxon>Candidatus Caldarchaeales</taxon>
        <taxon>Candidatus Caldarchaeaceae</taxon>
        <taxon>Candidatus Caldarchaeum</taxon>
    </lineage>
</organism>